<proteinExistence type="predicted"/>
<organism evidence="1 2">
    <name type="scientific">Campylobacter molothri</name>
    <dbReference type="NCBI Taxonomy" id="1032242"/>
    <lineage>
        <taxon>Bacteria</taxon>
        <taxon>Pseudomonadati</taxon>
        <taxon>Campylobacterota</taxon>
        <taxon>Epsilonproteobacteria</taxon>
        <taxon>Campylobacterales</taxon>
        <taxon>Campylobacteraceae</taxon>
        <taxon>Campylobacter</taxon>
    </lineage>
</organism>
<evidence type="ECO:0000313" key="1">
    <source>
        <dbReference type="EMBL" id="MBZ7974617.1"/>
    </source>
</evidence>
<keyword evidence="2" id="KW-1185">Reference proteome</keyword>
<evidence type="ECO:0000313" key="2">
    <source>
        <dbReference type="Proteomes" id="UP001319828"/>
    </source>
</evidence>
<name>A0ACC5W243_9BACT</name>
<comment type="caution">
    <text evidence="1">The sequence shown here is derived from an EMBL/GenBank/DDBJ whole genome shotgun (WGS) entry which is preliminary data.</text>
</comment>
<protein>
    <submittedName>
        <fullName evidence="1">Uncharacterized protein</fullName>
    </submittedName>
</protein>
<dbReference type="Proteomes" id="UP001319828">
    <property type="component" value="Unassembled WGS sequence"/>
</dbReference>
<accession>A0ACC5W243</accession>
<gene>
    <name evidence="1" type="ORF">H2252_04410</name>
</gene>
<reference evidence="1" key="1">
    <citation type="submission" date="2020-07" db="EMBL/GenBank/DDBJ databases">
        <title>Campylobacter molothri sp. nov. isolated from wild birds.</title>
        <authorList>
            <person name="Miller W.G."/>
            <person name="Chapman M.H."/>
            <person name="Yee E."/>
            <person name="Lopes B.S."/>
            <person name="Forbes K.J."/>
        </authorList>
    </citation>
    <scope>NUCLEOTIDE SEQUENCE</scope>
    <source>
        <strain evidence="1">RM9754</strain>
    </source>
</reference>
<dbReference type="EMBL" id="JACHUQ010000006">
    <property type="protein sequence ID" value="MBZ7974617.1"/>
    <property type="molecule type" value="Genomic_DNA"/>
</dbReference>
<sequence length="74" mass="8696">MTTLTQEAQILNILLEKGEIDNFFCLDKRISIRLGAYIYNLRNKGYVIETHHNKKTRNTTYILKEKPKTLKKAV</sequence>